<dbReference type="eggNOG" id="COG1132">
    <property type="taxonomic scope" value="Bacteria"/>
</dbReference>
<dbReference type="InterPro" id="IPR039421">
    <property type="entry name" value="Type_1_exporter"/>
</dbReference>
<dbReference type="SUPFAM" id="SSF52540">
    <property type="entry name" value="P-loop containing nucleoside triphosphate hydrolases"/>
    <property type="match status" value="1"/>
</dbReference>
<protein>
    <recommendedName>
        <fullName evidence="14">ABC transporter ATP-binding protein</fullName>
    </recommendedName>
</protein>
<dbReference type="PROSITE" id="PS00211">
    <property type="entry name" value="ABC_TRANSPORTER_1"/>
    <property type="match status" value="1"/>
</dbReference>
<evidence type="ECO:0000256" key="6">
    <source>
        <dbReference type="ARBA" id="ARBA00022840"/>
    </source>
</evidence>
<evidence type="ECO:0000256" key="8">
    <source>
        <dbReference type="ARBA" id="ARBA00023136"/>
    </source>
</evidence>
<dbReference type="Proteomes" id="UP000027986">
    <property type="component" value="Chromosome"/>
</dbReference>
<keyword evidence="3" id="KW-1003">Cell membrane</keyword>
<dbReference type="RefSeq" id="WP_038569051.1">
    <property type="nucleotide sequence ID" value="NZ_CP008889.1"/>
</dbReference>
<dbReference type="InterPro" id="IPR017871">
    <property type="entry name" value="ABC_transporter-like_CS"/>
</dbReference>
<dbReference type="InterPro" id="IPR003439">
    <property type="entry name" value="ABC_transporter-like_ATP-bd"/>
</dbReference>
<keyword evidence="5" id="KW-0547">Nucleotide-binding</keyword>
<dbReference type="GO" id="GO:0005886">
    <property type="term" value="C:plasma membrane"/>
    <property type="evidence" value="ECO:0007669"/>
    <property type="project" value="UniProtKB-SubCell"/>
</dbReference>
<evidence type="ECO:0000256" key="1">
    <source>
        <dbReference type="ARBA" id="ARBA00004651"/>
    </source>
</evidence>
<dbReference type="HOGENOM" id="CLU_000604_84_3_11"/>
<keyword evidence="2" id="KW-0813">Transport</keyword>
<evidence type="ECO:0000256" key="3">
    <source>
        <dbReference type="ARBA" id="ARBA00022475"/>
    </source>
</evidence>
<evidence type="ECO:0000256" key="5">
    <source>
        <dbReference type="ARBA" id="ARBA00022741"/>
    </source>
</evidence>
<dbReference type="PANTHER" id="PTHR24221:SF654">
    <property type="entry name" value="ATP-BINDING CASSETTE SUB-FAMILY B MEMBER 6"/>
    <property type="match status" value="1"/>
</dbReference>
<keyword evidence="4 9" id="KW-0812">Transmembrane</keyword>
<dbReference type="FunFam" id="3.40.50.300:FF:000854">
    <property type="entry name" value="Multidrug ABC transporter ATP-binding protein"/>
    <property type="match status" value="1"/>
</dbReference>
<dbReference type="InterPro" id="IPR011527">
    <property type="entry name" value="ABC1_TM_dom"/>
</dbReference>
<dbReference type="GO" id="GO:0016887">
    <property type="term" value="F:ATP hydrolysis activity"/>
    <property type="evidence" value="ECO:0007669"/>
    <property type="project" value="InterPro"/>
</dbReference>
<comment type="subcellular location">
    <subcellularLocation>
        <location evidence="1">Cell membrane</location>
        <topology evidence="1">Multi-pass membrane protein</topology>
    </subcellularLocation>
</comment>
<sequence>MTTSVEPETSWVRELRYLVSSFPRGTRAQLGLYAALQFVVSLLDLAGLAVVLPVMQVLSGASLEAGYLGVIHRLAGTPERGPFAVMLCVAMVLAFLTKSIFALAVARWSFDLVARLQVLTATRLLHSYLSDSYLVQRRRDVGAVVRTVGAAVQAAHANVLGGVLGVFGQLLSISLIAGFLFAVAPGTTLGVIVYSLVAVALVQRFLAPRNRRAGIAAQEAAGQMSHALLEAIYGAREVRMHKAEQHFLVTYSDAATRNAAASRDANFYAQAPKYVLEFVTILGIAVLLCSSALSGGADNTMPTITLFVAAAVKLLPSLTALTATLGNIRFGIEGLHVTTKALRGLSEAPRKGAARAGRAQKDPHLGHAATAMGSGDLVVDDVRFRYPDGVDDVLQGVSFVVPEGSSLAVCGLSGSGKTTLIDIVLGLIQPTYGQVSFDGLDIVADHAQWLDKVAYVPQDVYLLAATLWENVAFGADEQSVDRTAVEAALRLAQLGELLDSLPGGMDAIVGFQGTQLSGGQKQRVGIARALYRRPQVLVLDEATSALDNETEDKISAVIRGLHGSITVILVAHRLSTVKHADCVIYLEDGRVVGSGTFAKLQTQSPAFARLVRLGRLEEG</sequence>
<keyword evidence="13" id="KW-1185">Reference proteome</keyword>
<keyword evidence="6" id="KW-0067">ATP-binding</keyword>
<evidence type="ECO:0008006" key="14">
    <source>
        <dbReference type="Google" id="ProtNLM"/>
    </source>
</evidence>
<evidence type="ECO:0000259" key="10">
    <source>
        <dbReference type="PROSITE" id="PS50893"/>
    </source>
</evidence>
<feature type="transmembrane region" description="Helical" evidence="9">
    <location>
        <begin position="173"/>
        <end position="202"/>
    </location>
</feature>
<dbReference type="SMART" id="SM00382">
    <property type="entry name" value="AAA"/>
    <property type="match status" value="1"/>
</dbReference>
<evidence type="ECO:0000256" key="2">
    <source>
        <dbReference type="ARBA" id="ARBA00022448"/>
    </source>
</evidence>
<dbReference type="PROSITE" id="PS50893">
    <property type="entry name" value="ABC_TRANSPORTER_2"/>
    <property type="match status" value="1"/>
</dbReference>
<evidence type="ECO:0000313" key="12">
    <source>
        <dbReference type="EMBL" id="AIF41330.1"/>
    </source>
</evidence>
<dbReference type="GO" id="GO:0005524">
    <property type="term" value="F:ATP binding"/>
    <property type="evidence" value="ECO:0007669"/>
    <property type="project" value="UniProtKB-KW"/>
</dbReference>
<dbReference type="Pfam" id="PF00664">
    <property type="entry name" value="ABC_membrane"/>
    <property type="match status" value="1"/>
</dbReference>
<dbReference type="GeneID" id="41841577"/>
<dbReference type="Gene3D" id="1.20.1560.10">
    <property type="entry name" value="ABC transporter type 1, transmembrane domain"/>
    <property type="match status" value="1"/>
</dbReference>
<feature type="transmembrane region" description="Helical" evidence="9">
    <location>
        <begin position="83"/>
        <end position="106"/>
    </location>
</feature>
<evidence type="ECO:0000256" key="9">
    <source>
        <dbReference type="SAM" id="Phobius"/>
    </source>
</evidence>
<evidence type="ECO:0000256" key="7">
    <source>
        <dbReference type="ARBA" id="ARBA00022989"/>
    </source>
</evidence>
<proteinExistence type="predicted"/>
<keyword evidence="7 9" id="KW-1133">Transmembrane helix</keyword>
<dbReference type="GO" id="GO:0140359">
    <property type="term" value="F:ABC-type transporter activity"/>
    <property type="evidence" value="ECO:0007669"/>
    <property type="project" value="InterPro"/>
</dbReference>
<gene>
    <name evidence="12" type="ORF">HX89_10700</name>
</gene>
<feature type="domain" description="ABC transmembrane type-1" evidence="11">
    <location>
        <begin position="32"/>
        <end position="328"/>
    </location>
</feature>
<dbReference type="PROSITE" id="PS50929">
    <property type="entry name" value="ABC_TM1F"/>
    <property type="match status" value="1"/>
</dbReference>
<name>A0A075JHM3_9MICO</name>
<dbReference type="Gene3D" id="3.40.50.300">
    <property type="entry name" value="P-loop containing nucleotide triphosphate hydrolases"/>
    <property type="match status" value="1"/>
</dbReference>
<dbReference type="OrthoDB" id="9806127at2"/>
<dbReference type="KEGG" id="dni:HX89_10700"/>
<dbReference type="Pfam" id="PF00005">
    <property type="entry name" value="ABC_tran"/>
    <property type="match status" value="1"/>
</dbReference>
<keyword evidence="8 9" id="KW-0472">Membrane</keyword>
<organism evidence="12 13">
    <name type="scientific">Dermacoccus nishinomiyaensis</name>
    <dbReference type="NCBI Taxonomy" id="1274"/>
    <lineage>
        <taxon>Bacteria</taxon>
        <taxon>Bacillati</taxon>
        <taxon>Actinomycetota</taxon>
        <taxon>Actinomycetes</taxon>
        <taxon>Micrococcales</taxon>
        <taxon>Dermacoccaceae</taxon>
        <taxon>Dermacoccus</taxon>
    </lineage>
</organism>
<dbReference type="InterPro" id="IPR003593">
    <property type="entry name" value="AAA+_ATPase"/>
</dbReference>
<dbReference type="InterPro" id="IPR036640">
    <property type="entry name" value="ABC1_TM_sf"/>
</dbReference>
<reference evidence="12 13" key="1">
    <citation type="submission" date="2014-07" db="EMBL/GenBank/DDBJ databases">
        <title>Genome Sequencing of Dermacoccus nishinomiyaensis.</title>
        <authorList>
            <person name="Hong K.W."/>
            <person name="Chan K.G."/>
        </authorList>
    </citation>
    <scope>NUCLEOTIDE SEQUENCE [LARGE SCALE GENOMIC DNA]</scope>
    <source>
        <strain evidence="12 13">M25</strain>
    </source>
</reference>
<dbReference type="SUPFAM" id="SSF90123">
    <property type="entry name" value="ABC transporter transmembrane region"/>
    <property type="match status" value="1"/>
</dbReference>
<dbReference type="EMBL" id="CP008889">
    <property type="protein sequence ID" value="AIF41330.1"/>
    <property type="molecule type" value="Genomic_DNA"/>
</dbReference>
<feature type="domain" description="ABC transporter" evidence="10">
    <location>
        <begin position="377"/>
        <end position="613"/>
    </location>
</feature>
<evidence type="ECO:0000259" key="11">
    <source>
        <dbReference type="PROSITE" id="PS50929"/>
    </source>
</evidence>
<feature type="transmembrane region" description="Helical" evidence="9">
    <location>
        <begin position="30"/>
        <end position="52"/>
    </location>
</feature>
<evidence type="ECO:0000313" key="13">
    <source>
        <dbReference type="Proteomes" id="UP000027986"/>
    </source>
</evidence>
<feature type="transmembrane region" description="Helical" evidence="9">
    <location>
        <begin position="143"/>
        <end position="167"/>
    </location>
</feature>
<dbReference type="InterPro" id="IPR027417">
    <property type="entry name" value="P-loop_NTPase"/>
</dbReference>
<evidence type="ECO:0000256" key="4">
    <source>
        <dbReference type="ARBA" id="ARBA00022692"/>
    </source>
</evidence>
<accession>A0A075JHM3</accession>
<dbReference type="AlphaFoldDB" id="A0A075JHM3"/>
<dbReference type="PANTHER" id="PTHR24221">
    <property type="entry name" value="ATP-BINDING CASSETTE SUB-FAMILY B"/>
    <property type="match status" value="1"/>
</dbReference>
<feature type="transmembrane region" description="Helical" evidence="9">
    <location>
        <begin position="274"/>
        <end position="297"/>
    </location>
</feature>